<dbReference type="PANTHER" id="PTHR38138:SF1">
    <property type="entry name" value="ARCHAEAL TYPE IV PILIN N-TERMINAL DOMAIN-CONTAINING PROTEIN"/>
    <property type="match status" value="1"/>
</dbReference>
<dbReference type="Proteomes" id="UP000003861">
    <property type="component" value="Unassembled WGS sequence"/>
</dbReference>
<feature type="transmembrane region" description="Helical" evidence="2">
    <location>
        <begin position="20"/>
        <end position="39"/>
    </location>
</feature>
<dbReference type="EMBL" id="AFNT02000011">
    <property type="protein sequence ID" value="ERJ06708.1"/>
    <property type="molecule type" value="Genomic_DNA"/>
</dbReference>
<dbReference type="Proteomes" id="UP000015381">
    <property type="component" value="Chromosome I"/>
</dbReference>
<dbReference type="PANTHER" id="PTHR38138">
    <property type="entry name" value="VNG6441H"/>
    <property type="match status" value="1"/>
</dbReference>
<evidence type="ECO:0000313" key="6">
    <source>
        <dbReference type="Proteomes" id="UP000003861"/>
    </source>
</evidence>
<dbReference type="HOGENOM" id="CLU_116126_0_0_2"/>
<dbReference type="EMBL" id="HF571520">
    <property type="protein sequence ID" value="CCQ33898.1"/>
    <property type="molecule type" value="Genomic_DNA"/>
</dbReference>
<dbReference type="RefSeq" id="WP_008524533.1">
    <property type="nucleotide sequence ID" value="NC_021921.1"/>
</dbReference>
<protein>
    <recommendedName>
        <fullName evidence="3">Archaeal Type IV pilin N-terminal domain-containing protein</fullName>
    </recommendedName>
</protein>
<proteinExistence type="predicted"/>
<evidence type="ECO:0000313" key="7">
    <source>
        <dbReference type="Proteomes" id="UP000015381"/>
    </source>
</evidence>
<dbReference type="AlphaFoldDB" id="F7PGT5"/>
<dbReference type="STRING" id="1033806.HTIA_1774"/>
<keyword evidence="2" id="KW-0472">Membrane</keyword>
<feature type="domain" description="Archaeal Type IV pilin N-terminal" evidence="3">
    <location>
        <begin position="12"/>
        <end position="84"/>
    </location>
</feature>
<dbReference type="NCBIfam" id="TIGR02537">
    <property type="entry name" value="arch_flag_Nterm"/>
    <property type="match status" value="1"/>
</dbReference>
<gene>
    <name evidence="5" type="ORF">HLRTI_001263</name>
    <name evidence="4" type="ORF">HTIA_1774</name>
</gene>
<feature type="region of interest" description="Disordered" evidence="1">
    <location>
        <begin position="133"/>
        <end position="155"/>
    </location>
</feature>
<name>F7PGT5_9EURY</name>
<sequence length="176" mass="18407">MNLKSYLLDDDRGVSPVIGVILMVAITVILAAVIATFVMNMGPSEEQTPTASWDFDEGTNSLTIKHDGGSAVQANELKVVAKSSSGGSEEVYFDDASGVTGSWLSSTSEYGSSDQIEAADTYTIVDSSGSLSGNGAKMSTSSTGGDPGQFSDIEEVQIVWESAEEDKSDVLATWEA</sequence>
<keyword evidence="2" id="KW-1133">Transmembrane helix</keyword>
<dbReference type="Pfam" id="PF07790">
    <property type="entry name" value="Pilin_N"/>
    <property type="match status" value="1"/>
</dbReference>
<dbReference type="KEGG" id="hti:HTIA_1774"/>
<dbReference type="InterPro" id="IPR012859">
    <property type="entry name" value="Pilin_N_archaeal"/>
</dbReference>
<feature type="compositionally biased region" description="Polar residues" evidence="1">
    <location>
        <begin position="133"/>
        <end position="144"/>
    </location>
</feature>
<organism evidence="5 6">
    <name type="scientific">Halorhabdus tiamatea SARL4B</name>
    <dbReference type="NCBI Taxonomy" id="1033806"/>
    <lineage>
        <taxon>Archaea</taxon>
        <taxon>Methanobacteriati</taxon>
        <taxon>Methanobacteriota</taxon>
        <taxon>Stenosarchaea group</taxon>
        <taxon>Halobacteria</taxon>
        <taxon>Halobacteriales</taxon>
        <taxon>Haloarculaceae</taxon>
        <taxon>Halorhabdus</taxon>
    </lineage>
</organism>
<evidence type="ECO:0000256" key="1">
    <source>
        <dbReference type="SAM" id="MobiDB-lite"/>
    </source>
</evidence>
<dbReference type="OrthoDB" id="118020at2157"/>
<reference evidence="5 6" key="2">
    <citation type="journal article" date="2013" name="PLoS ONE">
        <title>INDIGO - INtegrated Data Warehouse of MIcrobial GenOmes with Examples from the Red Sea Extremophiles.</title>
        <authorList>
            <person name="Alam I."/>
            <person name="Antunes A."/>
            <person name="Kamau A.A."/>
            <person name="Ba Alawi W."/>
            <person name="Kalkatawi M."/>
            <person name="Stingl U."/>
            <person name="Bajic V.B."/>
        </authorList>
    </citation>
    <scope>NUCLEOTIDE SEQUENCE [LARGE SCALE GENOMIC DNA]</scope>
    <source>
        <strain evidence="5 6">SARL4B</strain>
    </source>
</reference>
<dbReference type="eggNOG" id="arCOG02416">
    <property type="taxonomic scope" value="Archaea"/>
</dbReference>
<dbReference type="InterPro" id="IPR013373">
    <property type="entry name" value="Flagellin/pilin_N_arc"/>
</dbReference>
<dbReference type="GeneID" id="23799659"/>
<evidence type="ECO:0000256" key="2">
    <source>
        <dbReference type="SAM" id="Phobius"/>
    </source>
</evidence>
<reference evidence="5 6" key="1">
    <citation type="journal article" date="2011" name="J. Bacteriol.">
        <title>Genome sequence of Halorhabdus tiamatea, the first archaeon isolated from a deep-sea anoxic brine lake.</title>
        <authorList>
            <person name="Antunes A."/>
            <person name="Alam I."/>
            <person name="Bajic V.B."/>
            <person name="Stingl U."/>
        </authorList>
    </citation>
    <scope>NUCLEOTIDE SEQUENCE [LARGE SCALE GENOMIC DNA]</scope>
    <source>
        <strain evidence="5 6">SARL4B</strain>
    </source>
</reference>
<evidence type="ECO:0000259" key="3">
    <source>
        <dbReference type="Pfam" id="PF07790"/>
    </source>
</evidence>
<keyword evidence="2" id="KW-0812">Transmembrane</keyword>
<evidence type="ECO:0000313" key="5">
    <source>
        <dbReference type="EMBL" id="ERJ06708.1"/>
    </source>
</evidence>
<reference evidence="4 7" key="3">
    <citation type="journal article" date="2014" name="Environ. Microbiol.">
        <title>Halorhabdus tiamatea: proteogenomics and glycosidase activity measurements identify the first cultivated euryarchaeon from a deep-sea anoxic brine lake as potential polysaccharide degrader.</title>
        <authorList>
            <person name="Werner J."/>
            <person name="Ferrer M."/>
            <person name="Michel G."/>
            <person name="Mann A.J."/>
            <person name="Huang S."/>
            <person name="Juarez S."/>
            <person name="Ciordia S."/>
            <person name="Albar J.P."/>
            <person name="Alcaide M."/>
            <person name="La Cono V."/>
            <person name="Yakimov M.M."/>
            <person name="Antunes A."/>
            <person name="Taborda M."/>
            <person name="Da Costa M.S."/>
            <person name="Amann R.I."/>
            <person name="Gloeckner F.O."/>
            <person name="Golyshina O.V."/>
            <person name="Golyshin P.N."/>
            <person name="Teeling H."/>
        </authorList>
    </citation>
    <scope>NUCLEOTIDE SEQUENCE [LARGE SCALE GENOMIC DNA]</scope>
    <source>
        <strain evidence="7">SARL4B</strain>
        <strain evidence="4">Type strain: SARL4B</strain>
    </source>
</reference>
<accession>F7PGT5</accession>
<keyword evidence="7" id="KW-1185">Reference proteome</keyword>
<evidence type="ECO:0000313" key="4">
    <source>
        <dbReference type="EMBL" id="CCQ33898.1"/>
    </source>
</evidence>